<evidence type="ECO:0000256" key="4">
    <source>
        <dbReference type="ARBA" id="ARBA00022737"/>
    </source>
</evidence>
<organism evidence="14 15">
    <name type="scientific">Diatraea saccharalis</name>
    <name type="common">sugarcane borer</name>
    <dbReference type="NCBI Taxonomy" id="40085"/>
    <lineage>
        <taxon>Eukaryota</taxon>
        <taxon>Metazoa</taxon>
        <taxon>Ecdysozoa</taxon>
        <taxon>Arthropoda</taxon>
        <taxon>Hexapoda</taxon>
        <taxon>Insecta</taxon>
        <taxon>Pterygota</taxon>
        <taxon>Neoptera</taxon>
        <taxon>Endopterygota</taxon>
        <taxon>Lepidoptera</taxon>
        <taxon>Glossata</taxon>
        <taxon>Ditrysia</taxon>
        <taxon>Pyraloidea</taxon>
        <taxon>Crambidae</taxon>
        <taxon>Crambinae</taxon>
        <taxon>Diatraea</taxon>
    </lineage>
</organism>
<evidence type="ECO:0000256" key="2">
    <source>
        <dbReference type="ARBA" id="ARBA00006991"/>
    </source>
</evidence>
<comment type="similarity">
    <text evidence="2">Belongs to the krueppel C2H2-type zinc-finger protein family.</text>
</comment>
<dbReference type="FunFam" id="3.30.160.60:FF:000624">
    <property type="entry name" value="zinc finger protein 697"/>
    <property type="match status" value="1"/>
</dbReference>
<name>A0A9N9WD60_9NEOP</name>
<dbReference type="OrthoDB" id="264392at2759"/>
<keyword evidence="8" id="KW-0238">DNA-binding</keyword>
<feature type="domain" description="C2H2-type" evidence="13">
    <location>
        <begin position="395"/>
        <end position="422"/>
    </location>
</feature>
<proteinExistence type="inferred from homology"/>
<dbReference type="Pfam" id="PF00096">
    <property type="entry name" value="zf-C2H2"/>
    <property type="match status" value="4"/>
</dbReference>
<dbReference type="SUPFAM" id="SSF57667">
    <property type="entry name" value="beta-beta-alpha zinc fingers"/>
    <property type="match status" value="5"/>
</dbReference>
<keyword evidence="4" id="KW-0677">Repeat</keyword>
<dbReference type="InterPro" id="IPR050527">
    <property type="entry name" value="Snail/Krueppel_Znf"/>
</dbReference>
<feature type="domain" description="C2H2-type" evidence="13">
    <location>
        <begin position="423"/>
        <end position="450"/>
    </location>
</feature>
<evidence type="ECO:0000256" key="11">
    <source>
        <dbReference type="ARBA" id="ARBA00037948"/>
    </source>
</evidence>
<evidence type="ECO:0000256" key="1">
    <source>
        <dbReference type="ARBA" id="ARBA00004123"/>
    </source>
</evidence>
<dbReference type="PROSITE" id="PS00028">
    <property type="entry name" value="ZINC_FINGER_C2H2_1"/>
    <property type="match status" value="7"/>
</dbReference>
<feature type="domain" description="C2H2-type" evidence="13">
    <location>
        <begin position="338"/>
        <end position="366"/>
    </location>
</feature>
<reference evidence="14" key="1">
    <citation type="submission" date="2021-12" db="EMBL/GenBank/DDBJ databases">
        <authorList>
            <person name="King R."/>
        </authorList>
    </citation>
    <scope>NUCLEOTIDE SEQUENCE</scope>
</reference>
<keyword evidence="9" id="KW-0804">Transcription</keyword>
<keyword evidence="15" id="KW-1185">Reference proteome</keyword>
<sequence length="492" mass="57638">MNTHIYNKKVFEILTSNNAFCNFCLKNIENENENSYYFEDEVVLDNNDKCIKLTDLVCYVFGVKAASFRASGILCRQCTNSTIVMYQFIKMCNYNIEQLWNAVAILENRLNSILKLESDKKTLFITVDSSKSLTPLIYDNKPAAGNYSMILERFQQISNIDKYNLKCMYELSNDLDHCEVNHSIEVNEKANIKFKQNKKKNKAKKISINEIIFDTNKMSQYKCKICFNIYSNLYRLKQHFLRMHAPKDFVCSECCKSYGSEALLAQHKYDCHSPFMCSDCGKSYTSRSTFKTHMQSHRLKLICQVCGKVFKNKRNFSKHIIMNICDPVIRKMNLDKKYVCDYCRKGYSSKSTLRTHIKFAHGDGEAQVCSWCNKRFHAVSRLTAHIVTHTQEKKFSCDVCGGRFVTKESLLYHTRIHTGERPYKCQYCDKRFLSTSRRAEHIRRHHSDPMLECNICHSKFRSKSCLTRHKKRHFNPNSRLHYARLVSNGKEI</sequence>
<evidence type="ECO:0000256" key="6">
    <source>
        <dbReference type="ARBA" id="ARBA00022833"/>
    </source>
</evidence>
<keyword evidence="7" id="KW-0805">Transcription regulation</keyword>
<dbReference type="EMBL" id="OU893351">
    <property type="protein sequence ID" value="CAG9789942.1"/>
    <property type="molecule type" value="Genomic_DNA"/>
</dbReference>
<keyword evidence="10" id="KW-0539">Nucleus</keyword>
<dbReference type="InterPro" id="IPR013087">
    <property type="entry name" value="Znf_C2H2_type"/>
</dbReference>
<keyword evidence="5 12" id="KW-0863">Zinc-finger</keyword>
<accession>A0A9N9WD60</accession>
<feature type="domain" description="C2H2-type" evidence="13">
    <location>
        <begin position="367"/>
        <end position="394"/>
    </location>
</feature>
<evidence type="ECO:0000256" key="7">
    <source>
        <dbReference type="ARBA" id="ARBA00023015"/>
    </source>
</evidence>
<evidence type="ECO:0000259" key="13">
    <source>
        <dbReference type="PROSITE" id="PS50157"/>
    </source>
</evidence>
<gene>
    <name evidence="14" type="ORF">DIATSA_LOCUS7634</name>
</gene>
<comment type="subcellular location">
    <subcellularLocation>
        <location evidence="1">Nucleus</location>
    </subcellularLocation>
</comment>
<dbReference type="PANTHER" id="PTHR24388:SF54">
    <property type="entry name" value="PROTEIN ESCARGOT"/>
    <property type="match status" value="1"/>
</dbReference>
<evidence type="ECO:0000256" key="3">
    <source>
        <dbReference type="ARBA" id="ARBA00022723"/>
    </source>
</evidence>
<dbReference type="GO" id="GO:0005634">
    <property type="term" value="C:nucleus"/>
    <property type="evidence" value="ECO:0007669"/>
    <property type="project" value="UniProtKB-SubCell"/>
</dbReference>
<evidence type="ECO:0000313" key="14">
    <source>
        <dbReference type="EMBL" id="CAG9789942.1"/>
    </source>
</evidence>
<dbReference type="GO" id="GO:0000981">
    <property type="term" value="F:DNA-binding transcription factor activity, RNA polymerase II-specific"/>
    <property type="evidence" value="ECO:0007669"/>
    <property type="project" value="TreeGrafter"/>
</dbReference>
<dbReference type="SMART" id="SM00355">
    <property type="entry name" value="ZnF_C2H2"/>
    <property type="match status" value="9"/>
</dbReference>
<feature type="domain" description="C2H2-type" evidence="13">
    <location>
        <begin position="451"/>
        <end position="478"/>
    </location>
</feature>
<dbReference type="GO" id="GO:0008270">
    <property type="term" value="F:zinc ion binding"/>
    <property type="evidence" value="ECO:0007669"/>
    <property type="project" value="UniProtKB-KW"/>
</dbReference>
<evidence type="ECO:0000313" key="15">
    <source>
        <dbReference type="Proteomes" id="UP001153714"/>
    </source>
</evidence>
<dbReference type="AlphaFoldDB" id="A0A9N9WD60"/>
<dbReference type="PANTHER" id="PTHR24388">
    <property type="entry name" value="ZINC FINGER PROTEIN"/>
    <property type="match status" value="1"/>
</dbReference>
<dbReference type="Proteomes" id="UP001153714">
    <property type="component" value="Chromosome 20"/>
</dbReference>
<protein>
    <recommendedName>
        <fullName evidence="13">C2H2-type domain-containing protein</fullName>
    </recommendedName>
</protein>
<evidence type="ECO:0000256" key="8">
    <source>
        <dbReference type="ARBA" id="ARBA00023125"/>
    </source>
</evidence>
<feature type="domain" description="C2H2-type" evidence="13">
    <location>
        <begin position="249"/>
        <end position="273"/>
    </location>
</feature>
<evidence type="ECO:0000256" key="5">
    <source>
        <dbReference type="ARBA" id="ARBA00022771"/>
    </source>
</evidence>
<keyword evidence="6" id="KW-0862">Zinc</keyword>
<dbReference type="Gene3D" id="3.30.160.60">
    <property type="entry name" value="Classic Zinc Finger"/>
    <property type="match status" value="6"/>
</dbReference>
<dbReference type="InterPro" id="IPR036236">
    <property type="entry name" value="Znf_C2H2_sf"/>
</dbReference>
<evidence type="ECO:0000256" key="10">
    <source>
        <dbReference type="ARBA" id="ARBA00023242"/>
    </source>
</evidence>
<keyword evidence="3" id="KW-0479">Metal-binding</keyword>
<dbReference type="GO" id="GO:0000978">
    <property type="term" value="F:RNA polymerase II cis-regulatory region sequence-specific DNA binding"/>
    <property type="evidence" value="ECO:0007669"/>
    <property type="project" value="TreeGrafter"/>
</dbReference>
<dbReference type="PROSITE" id="PS50157">
    <property type="entry name" value="ZINC_FINGER_C2H2_2"/>
    <property type="match status" value="7"/>
</dbReference>
<dbReference type="FunFam" id="3.30.160.60:FF:000446">
    <property type="entry name" value="Zinc finger protein"/>
    <property type="match status" value="1"/>
</dbReference>
<reference evidence="14" key="2">
    <citation type="submission" date="2022-10" db="EMBL/GenBank/DDBJ databases">
        <authorList>
            <consortium name="ENA_rothamsted_submissions"/>
            <consortium name="culmorum"/>
            <person name="King R."/>
        </authorList>
    </citation>
    <scope>NUCLEOTIDE SEQUENCE</scope>
</reference>
<evidence type="ECO:0000256" key="12">
    <source>
        <dbReference type="PROSITE-ProRule" id="PRU00042"/>
    </source>
</evidence>
<evidence type="ECO:0000256" key="9">
    <source>
        <dbReference type="ARBA" id="ARBA00023163"/>
    </source>
</evidence>
<feature type="domain" description="C2H2-type" evidence="13">
    <location>
        <begin position="275"/>
        <end position="297"/>
    </location>
</feature>
<dbReference type="FunFam" id="3.30.160.60:FF:001370">
    <property type="entry name" value="Zinc finger protein"/>
    <property type="match status" value="1"/>
</dbReference>
<comment type="similarity">
    <text evidence="11">Belongs to the snail C2H2-type zinc-finger protein family.</text>
</comment>